<comment type="subcellular location">
    <subcellularLocation>
        <location evidence="1">Secreted</location>
    </subcellularLocation>
</comment>
<accession>A0A851GIQ7</accession>
<dbReference type="PANTHER" id="PTHR46769">
    <property type="entry name" value="POLYCYSTIC KIDNEY AND HEPATIC DISEASE 1 (AUTOSOMAL RECESSIVE)-LIKE 1"/>
    <property type="match status" value="1"/>
</dbReference>
<evidence type="ECO:0000256" key="5">
    <source>
        <dbReference type="SAM" id="MobiDB-lite"/>
    </source>
</evidence>
<feature type="domain" description="PA14" evidence="6">
    <location>
        <begin position="375"/>
        <end position="550"/>
    </location>
</feature>
<dbReference type="EMBL" id="JACBAZ010000002">
    <property type="protein sequence ID" value="NWK55085.1"/>
    <property type="molecule type" value="Genomic_DNA"/>
</dbReference>
<dbReference type="SUPFAM" id="SSF56988">
    <property type="entry name" value="Anthrax protective antigen"/>
    <property type="match status" value="2"/>
</dbReference>
<keyword evidence="2" id="KW-0964">Secreted</keyword>
<keyword evidence="4" id="KW-0106">Calcium</keyword>
<evidence type="ECO:0000256" key="3">
    <source>
        <dbReference type="ARBA" id="ARBA00022729"/>
    </source>
</evidence>
<dbReference type="Gene3D" id="3.90.182.10">
    <property type="entry name" value="Toxin - Anthrax Protective Antigen,domain 1"/>
    <property type="match status" value="1"/>
</dbReference>
<dbReference type="Pfam" id="PF18884">
    <property type="entry name" value="TSP3_bac"/>
    <property type="match status" value="2"/>
</dbReference>
<dbReference type="PROSITE" id="PS51820">
    <property type="entry name" value="PA14"/>
    <property type="match status" value="2"/>
</dbReference>
<keyword evidence="8" id="KW-1185">Reference proteome</keyword>
<dbReference type="Pfam" id="PF07691">
    <property type="entry name" value="PA14"/>
    <property type="match status" value="2"/>
</dbReference>
<feature type="region of interest" description="Disordered" evidence="5">
    <location>
        <begin position="605"/>
        <end position="625"/>
    </location>
</feature>
<dbReference type="Gene3D" id="2.60.120.1560">
    <property type="match status" value="1"/>
</dbReference>
<dbReference type="InterPro" id="IPR037524">
    <property type="entry name" value="PA14/GLEYA"/>
</dbReference>
<dbReference type="InterPro" id="IPR052387">
    <property type="entry name" value="Fibrocystin"/>
</dbReference>
<keyword evidence="3" id="KW-0732">Signal</keyword>
<dbReference type="AlphaFoldDB" id="A0A851GIQ7"/>
<comment type="caution">
    <text evidence="7">The sequence shown here is derived from an EMBL/GenBank/DDBJ whole genome shotgun (WGS) entry which is preliminary data.</text>
</comment>
<evidence type="ECO:0000256" key="2">
    <source>
        <dbReference type="ARBA" id="ARBA00022525"/>
    </source>
</evidence>
<dbReference type="InterPro" id="IPR059100">
    <property type="entry name" value="TSP3_bac"/>
</dbReference>
<proteinExistence type="predicted"/>
<feature type="domain" description="PA14" evidence="6">
    <location>
        <begin position="1"/>
        <end position="130"/>
    </location>
</feature>
<gene>
    <name evidence="7" type="ORF">HW115_05655</name>
</gene>
<evidence type="ECO:0000313" key="7">
    <source>
        <dbReference type="EMBL" id="NWK55085.1"/>
    </source>
</evidence>
<dbReference type="SMART" id="SM00758">
    <property type="entry name" value="PA14"/>
    <property type="match status" value="2"/>
</dbReference>
<reference evidence="7 8" key="1">
    <citation type="submission" date="2020-07" db="EMBL/GenBank/DDBJ databases">
        <title>Roseicoccus Jingziensis gen. nov., sp. nov., isolated from coastal seawater.</title>
        <authorList>
            <person name="Feng X."/>
        </authorList>
    </citation>
    <scope>NUCLEOTIDE SEQUENCE [LARGE SCALE GENOMIC DNA]</scope>
    <source>
        <strain evidence="7 8">N1E253</strain>
    </source>
</reference>
<dbReference type="PANTHER" id="PTHR46769:SF2">
    <property type="entry name" value="FIBROCYSTIN-L ISOFORM 2 PRECURSOR-RELATED"/>
    <property type="match status" value="1"/>
</dbReference>
<dbReference type="Proteomes" id="UP000557872">
    <property type="component" value="Unassembled WGS sequence"/>
</dbReference>
<dbReference type="Gene3D" id="2.60.120.200">
    <property type="match status" value="1"/>
</dbReference>
<feature type="compositionally biased region" description="Acidic residues" evidence="5">
    <location>
        <begin position="555"/>
        <end position="565"/>
    </location>
</feature>
<name>A0A851GIQ7_9BACT</name>
<evidence type="ECO:0000313" key="8">
    <source>
        <dbReference type="Proteomes" id="UP000557872"/>
    </source>
</evidence>
<evidence type="ECO:0000259" key="6">
    <source>
        <dbReference type="PROSITE" id="PS51820"/>
    </source>
</evidence>
<evidence type="ECO:0000256" key="1">
    <source>
        <dbReference type="ARBA" id="ARBA00004613"/>
    </source>
</evidence>
<evidence type="ECO:0000256" key="4">
    <source>
        <dbReference type="ARBA" id="ARBA00022837"/>
    </source>
</evidence>
<organism evidence="7 8">
    <name type="scientific">Oceaniferula marina</name>
    <dbReference type="NCBI Taxonomy" id="2748318"/>
    <lineage>
        <taxon>Bacteria</taxon>
        <taxon>Pseudomonadati</taxon>
        <taxon>Verrucomicrobiota</taxon>
        <taxon>Verrucomicrobiia</taxon>
        <taxon>Verrucomicrobiales</taxon>
        <taxon>Verrucomicrobiaceae</taxon>
        <taxon>Oceaniferula</taxon>
    </lineage>
</organism>
<sequence length="1147" mass="125142">MRDADSSGLLAGAAWAARQGDHYGLRLRGSLTAPITGDYTLFVAGDDNASLYLSSDHSRFHKQLIAWSHRWTAPTQWDKYSSQRSKTIRLQAGETYYIEALMKELTGGDHLSIGWSYEAPQSLQELAVGGTVTQTWSATDGGYALEVEGGDIWGTSDRFGFKYRTWTGDGEFVARVKSMNNPYGWAKVGVMLRASLDADSAQASMLRSGSNGMAFQRRVSVGAGSAHTGYGQTWEWVKLRRQGDQIKGYISQDGTNWVQVGKDTLSALPDTVYVGIAATDNVGANPVLANVGALSFQPLTASELIPASHLRSLVADANDLNDDGLPDDWAEQHGITVASGDSPLNQLGEYGDFDHDGISNFREYQLDTDPTRKEALMDGLSRERWETLSGTRITDLTHGGSRFLLQPDERKHVAQIHEFAHGDQYASRYRGTVTAPVSGEYTFWISGDDEAELWLADGSVEQEVEGVVSPMTNRYGKQKIAWIQDQRFGQDYTSDEDFDRFPSQQSRSVSLQAGQAYYIEVLHKENLGGDHVAVAWQVPGQGRELIPSSAFSSDVPEDDDTDDDNLPAAWEIQYGLNPDDNGLTDARDGQYGDWDGDGLTNFEECQLGTDPTVGDTDGDGLSDREERDYYGSDPLVSNQISSTLHTRVELEQFQDTSNAWSRDDEGALVCSDSRGVIEYQLIVAPGEEGLFEVMITGGASGSVRSTETLPLDILINQVSIGKLDLLSENGGSSSVQCLTPWLKAGSYTLAIHHVNYLAALRLRLDEVTVTRLGGIDSDSNGIADWMDAKFPRENRIVHLPLESATSPLCVEAATSAPTFASLSRLALDTQTGLFVQQPHVWQEGIDNGLFADVPLHVDGPTEIRVDFQHGAVSESRQVTWTATNMLEADGITIRKGDALKLTAWSGDAAEGSFTLSMNGQPLADQNGHLSYQSNSPLVLSFDTAGTVEFEASWRSADGNINLTSPFTVTVLEADFGGGIDLMAWNQRHWTIAGLGPDVLVQADSRLGWLETSAPGSSPREFDVNIYDPADYHVLARLPDGGGILARGEVRGMYIASVAETGDASLSAQYDDGTWLMRMSYVAENLPPNAVIRLRSYHQGTVFMNGGNVLDLTAEDFDENGVAIIFMEWANGTSQPKLCHYVDVLLVE</sequence>
<dbReference type="InterPro" id="IPR011658">
    <property type="entry name" value="PA14_dom"/>
</dbReference>
<feature type="region of interest" description="Disordered" evidence="5">
    <location>
        <begin position="547"/>
        <end position="566"/>
    </location>
</feature>
<protein>
    <recommendedName>
        <fullName evidence="6">PA14 domain-containing protein</fullName>
    </recommendedName>
</protein>